<evidence type="ECO:0000256" key="6">
    <source>
        <dbReference type="PROSITE-ProRule" id="PRU00124"/>
    </source>
</evidence>
<keyword evidence="1 7" id="KW-0732">Signal</keyword>
<evidence type="ECO:0000256" key="7">
    <source>
        <dbReference type="SAM" id="SignalP"/>
    </source>
</evidence>
<evidence type="ECO:0000313" key="10">
    <source>
        <dbReference type="Proteomes" id="UP001174909"/>
    </source>
</evidence>
<gene>
    <name evidence="9" type="ORF">GBAR_LOCUS25451</name>
</gene>
<dbReference type="InterPro" id="IPR036055">
    <property type="entry name" value="LDL_receptor-like_sf"/>
</dbReference>
<name>A0AA35TEK4_GEOBA</name>
<evidence type="ECO:0000259" key="8">
    <source>
        <dbReference type="Pfam" id="PF03160"/>
    </source>
</evidence>
<dbReference type="SUPFAM" id="SSF57424">
    <property type="entry name" value="LDL receptor-like module"/>
    <property type="match status" value="1"/>
</dbReference>
<dbReference type="Gene3D" id="2.60.40.2030">
    <property type="match status" value="1"/>
</dbReference>
<evidence type="ECO:0000256" key="5">
    <source>
        <dbReference type="ARBA" id="ARBA00023157"/>
    </source>
</evidence>
<feature type="chain" id="PRO_5041212925" description="Calx-beta domain-containing protein" evidence="7">
    <location>
        <begin position="24"/>
        <end position="616"/>
    </location>
</feature>
<comment type="caution">
    <text evidence="6">Lacks conserved residue(s) required for the propagation of feature annotation.</text>
</comment>
<dbReference type="InterPro" id="IPR051171">
    <property type="entry name" value="CaCA"/>
</dbReference>
<accession>A0AA35TEK4</accession>
<sequence>MKRFRRQKHKLIELFLYLTVLQAGVVETSVDSLPCEAEEEDPDEENPMDNLSCPFADELQCISVSELCNGANVCIGDYDEGGPSDDEEGIPGSGGIPTTVMLECSNRTFQCSSTEENYLLIDALCNGVKDCENGEDETNVLCENKCLMPYYGGCPYNRECIPSETGVSCGDCLPGFIEYSDGVCIVRAEFDQNNYYGSAMDGVTQDICVILGLQQTQFDLGEGALPPIHASIITYDSFGREPQGLINSSLYFVIRTNQTQYCFRSQIVLAMFTAPVDRYRIVLTVTTLGVRYVEVSRLLIYETISYDVAAVFYPNTLTVREDAGRRLRVCISLVSSNSFESPLIEVSRVSIVILNDTSSSLDYEGMDETLTYSKAKDQFVTNSSSQSTYMEYYVTVTQEHSRYNVSENRLSVVVCGVLNTSDIIECAVNYEFEVSLNLRDMSAEYRNDYGHSPVYLRFSACQNKACADISIVNDNITEYDESFGIVLERTPNLDSRISLSPESAVVTIMDDDGMVIGFSSKEYTTTESLGEVSVCVKILNSFNGEALEPFTIALLPDEGFETANAVKDCYKTIEFVIGASVECHNYSIKDDNMCELGIPQQGFQIRLAIIATGKEQ</sequence>
<dbReference type="SMART" id="SM00192">
    <property type="entry name" value="LDLa"/>
    <property type="match status" value="1"/>
</dbReference>
<evidence type="ECO:0000256" key="1">
    <source>
        <dbReference type="ARBA" id="ARBA00022729"/>
    </source>
</evidence>
<evidence type="ECO:0000256" key="2">
    <source>
        <dbReference type="ARBA" id="ARBA00022737"/>
    </source>
</evidence>
<reference evidence="9" key="1">
    <citation type="submission" date="2023-03" db="EMBL/GenBank/DDBJ databases">
        <authorList>
            <person name="Steffen K."/>
            <person name="Cardenas P."/>
        </authorList>
    </citation>
    <scope>NUCLEOTIDE SEQUENCE</scope>
</reference>
<dbReference type="SUPFAM" id="SSF141072">
    <property type="entry name" value="CalX-like"/>
    <property type="match status" value="1"/>
</dbReference>
<dbReference type="GO" id="GO:0030001">
    <property type="term" value="P:metal ion transport"/>
    <property type="evidence" value="ECO:0007669"/>
    <property type="project" value="TreeGrafter"/>
</dbReference>
<comment type="caution">
    <text evidence="9">The sequence shown here is derived from an EMBL/GenBank/DDBJ whole genome shotgun (WGS) entry which is preliminary data.</text>
</comment>
<dbReference type="AlphaFoldDB" id="A0AA35TEK4"/>
<dbReference type="PANTHER" id="PTHR11878">
    <property type="entry name" value="SODIUM/CALCIUM EXCHANGER"/>
    <property type="match status" value="1"/>
</dbReference>
<keyword evidence="3" id="KW-0106">Calcium</keyword>
<protein>
    <recommendedName>
        <fullName evidence="8">Calx-beta domain-containing protein</fullName>
    </recommendedName>
</protein>
<dbReference type="Proteomes" id="UP001174909">
    <property type="component" value="Unassembled WGS sequence"/>
</dbReference>
<feature type="signal peptide" evidence="7">
    <location>
        <begin position="1"/>
        <end position="23"/>
    </location>
</feature>
<evidence type="ECO:0000313" key="9">
    <source>
        <dbReference type="EMBL" id="CAI8046036.1"/>
    </source>
</evidence>
<feature type="domain" description="Calx-beta" evidence="8">
    <location>
        <begin position="395"/>
        <end position="512"/>
    </location>
</feature>
<dbReference type="InterPro" id="IPR002172">
    <property type="entry name" value="LDrepeatLR_classA_rpt"/>
</dbReference>
<dbReference type="InterPro" id="IPR003644">
    <property type="entry name" value="Calx_beta"/>
</dbReference>
<proteinExistence type="predicted"/>
<dbReference type="PANTHER" id="PTHR11878:SF65">
    <property type="entry name" value="NA_CA-EXCHANGE PROTEIN, ISOFORM G"/>
    <property type="match status" value="1"/>
</dbReference>
<evidence type="ECO:0000256" key="3">
    <source>
        <dbReference type="ARBA" id="ARBA00022837"/>
    </source>
</evidence>
<dbReference type="PROSITE" id="PS50068">
    <property type="entry name" value="LDLRA_2"/>
    <property type="match status" value="1"/>
</dbReference>
<dbReference type="GO" id="GO:0016020">
    <property type="term" value="C:membrane"/>
    <property type="evidence" value="ECO:0007669"/>
    <property type="project" value="InterPro"/>
</dbReference>
<keyword evidence="2" id="KW-0677">Repeat</keyword>
<dbReference type="CDD" id="cd00112">
    <property type="entry name" value="LDLa"/>
    <property type="match status" value="1"/>
</dbReference>
<dbReference type="Gene3D" id="4.10.400.10">
    <property type="entry name" value="Low-density Lipoprotein Receptor"/>
    <property type="match status" value="1"/>
</dbReference>
<dbReference type="GO" id="GO:0007154">
    <property type="term" value="P:cell communication"/>
    <property type="evidence" value="ECO:0007669"/>
    <property type="project" value="InterPro"/>
</dbReference>
<dbReference type="EMBL" id="CASHTH010003521">
    <property type="protein sequence ID" value="CAI8046036.1"/>
    <property type="molecule type" value="Genomic_DNA"/>
</dbReference>
<dbReference type="Pfam" id="PF03160">
    <property type="entry name" value="Calx-beta"/>
    <property type="match status" value="1"/>
</dbReference>
<organism evidence="9 10">
    <name type="scientific">Geodia barretti</name>
    <name type="common">Barrett's horny sponge</name>
    <dbReference type="NCBI Taxonomy" id="519541"/>
    <lineage>
        <taxon>Eukaryota</taxon>
        <taxon>Metazoa</taxon>
        <taxon>Porifera</taxon>
        <taxon>Demospongiae</taxon>
        <taxon>Heteroscleromorpha</taxon>
        <taxon>Tetractinellida</taxon>
        <taxon>Astrophorina</taxon>
        <taxon>Geodiidae</taxon>
        <taxon>Geodia</taxon>
    </lineage>
</organism>
<keyword evidence="5" id="KW-1015">Disulfide bond</keyword>
<keyword evidence="4" id="KW-0406">Ion transport</keyword>
<evidence type="ECO:0000256" key="4">
    <source>
        <dbReference type="ARBA" id="ARBA00023065"/>
    </source>
</evidence>
<dbReference type="InterPro" id="IPR038081">
    <property type="entry name" value="CalX-like_sf"/>
</dbReference>
<keyword evidence="4" id="KW-0813">Transport</keyword>
<keyword evidence="10" id="KW-1185">Reference proteome</keyword>